<proteinExistence type="predicted"/>
<protein>
    <submittedName>
        <fullName evidence="1">Uncharacterized protein</fullName>
    </submittedName>
</protein>
<gene>
    <name evidence="1" type="ORF">GRF59_04150</name>
</gene>
<dbReference type="EMBL" id="WUBI01000001">
    <property type="protein sequence ID" value="MWV42811.1"/>
    <property type="molecule type" value="Genomic_DNA"/>
</dbReference>
<evidence type="ECO:0000313" key="1">
    <source>
        <dbReference type="EMBL" id="MWV42811.1"/>
    </source>
</evidence>
<organism evidence="1 2">
    <name type="scientific">Paenibacillus dendrobii</name>
    <dbReference type="NCBI Taxonomy" id="2691084"/>
    <lineage>
        <taxon>Bacteria</taxon>
        <taxon>Bacillati</taxon>
        <taxon>Bacillota</taxon>
        <taxon>Bacilli</taxon>
        <taxon>Bacillales</taxon>
        <taxon>Paenibacillaceae</taxon>
        <taxon>Paenibacillus</taxon>
    </lineage>
</organism>
<comment type="caution">
    <text evidence="1">The sequence shown here is derived from an EMBL/GenBank/DDBJ whole genome shotgun (WGS) entry which is preliminary data.</text>
</comment>
<dbReference type="Proteomes" id="UP000460318">
    <property type="component" value="Unassembled WGS sequence"/>
</dbReference>
<name>A0A7X3IGF4_9BACL</name>
<reference evidence="1 2" key="1">
    <citation type="submission" date="2019-12" db="EMBL/GenBank/DDBJ databases">
        <title>Paenibacillus sp. nov., an endophytic bacterium isolated from the stem of Dendrobium.</title>
        <authorList>
            <person name="Zhao R."/>
        </authorList>
    </citation>
    <scope>NUCLEOTIDE SEQUENCE [LARGE SCALE GENOMIC DNA]</scope>
    <source>
        <strain evidence="1 2">HJL G12</strain>
    </source>
</reference>
<keyword evidence="2" id="KW-1185">Reference proteome</keyword>
<sequence length="367" mass="41715">MNKKKLSKTLAVVAISGGLIAVSAVVVPLITSTTFDHKVPETYSASSRQEVPAIALTNTNVPVLKVEADIPVSTVEEYLRETMTDEEIQQIYRYVDGNKTGKNNSTRKMTDQETKRLEVLKAQYIYEGIRPQKPLPLKAGAYSFYFDLSKVIFVYPKRPLTDEELLQYIDWHARVNFALGQRVEKSQPDTKDISETDALAKAHDSVTRLFDVDLSKLKVTTSYHKFGPGQIGEWYVHFQPYNAESLQASGETYFMYDVFIDSLTGNVVDTTLFKSTYKRTPITAAMKEQIKQDHSWIDAAKTILREKQGETREITNVSYIEDVKYDQRGLVPVSVNMKDGSSYIAELRYPEKTLRCLIYEPAKQAMQ</sequence>
<accession>A0A7X3IGF4</accession>
<dbReference type="RefSeq" id="WP_160496381.1">
    <property type="nucleotide sequence ID" value="NZ_WUBI01000001.1"/>
</dbReference>
<evidence type="ECO:0000313" key="2">
    <source>
        <dbReference type="Proteomes" id="UP000460318"/>
    </source>
</evidence>
<dbReference type="AlphaFoldDB" id="A0A7X3IGF4"/>